<feature type="region of interest" description="Disordered" evidence="1">
    <location>
        <begin position="264"/>
        <end position="287"/>
    </location>
</feature>
<proteinExistence type="predicted"/>
<dbReference type="AlphaFoldDB" id="A0A418WE78"/>
<feature type="compositionally biased region" description="Low complexity" evidence="1">
    <location>
        <begin position="264"/>
        <end position="273"/>
    </location>
</feature>
<evidence type="ECO:0000313" key="3">
    <source>
        <dbReference type="Proteomes" id="UP000284605"/>
    </source>
</evidence>
<protein>
    <submittedName>
        <fullName evidence="2">Type VI secretion system baseplate subunit TssG</fullName>
    </submittedName>
</protein>
<organism evidence="2 3">
    <name type="scientific">Oleomonas cavernae</name>
    <dbReference type="NCBI Taxonomy" id="2320859"/>
    <lineage>
        <taxon>Bacteria</taxon>
        <taxon>Pseudomonadati</taxon>
        <taxon>Pseudomonadota</taxon>
        <taxon>Alphaproteobacteria</taxon>
        <taxon>Acetobacterales</taxon>
        <taxon>Acetobacteraceae</taxon>
        <taxon>Oleomonas</taxon>
    </lineage>
</organism>
<dbReference type="PANTHER" id="PTHR35564:SF4">
    <property type="entry name" value="CYTOPLASMIC PROTEIN"/>
    <property type="match status" value="1"/>
</dbReference>
<keyword evidence="3" id="KW-1185">Reference proteome</keyword>
<dbReference type="Pfam" id="PF06996">
    <property type="entry name" value="T6SS_TssG"/>
    <property type="match status" value="1"/>
</dbReference>
<accession>A0A418WE78</accession>
<sequence>MAAAGRTEAASVIAALRQAPEEFSLVQAVRLLERAAREAAQDDPRLAGQTLIGQDGDPRLEPVRFSGAVGVAFPAGEIAGFADGLPPRLTVEAMTLDGVSGALPPAYAEMAIQAERGRQPAYHAFLDLFLHRFVSHFVRSARKYRLPLAYEAREAGETDNVTIALKAMIGLGSPFLEDRLAVPDEMAIHHAGFLSRRQMPLVALSAMLSNIFETAVEIIPFVRNVIPIPVDEQSRLPTRANPDGTFCRLGLDAVAGCRWSMSRGGSASASGRSPMTLSEAGCPTGPR</sequence>
<dbReference type="EMBL" id="QYUK01000011">
    <property type="protein sequence ID" value="RJF88318.1"/>
    <property type="molecule type" value="Genomic_DNA"/>
</dbReference>
<dbReference type="Proteomes" id="UP000284605">
    <property type="component" value="Unassembled WGS sequence"/>
</dbReference>
<dbReference type="PANTHER" id="PTHR35564">
    <property type="match status" value="1"/>
</dbReference>
<reference evidence="2 3" key="1">
    <citation type="submission" date="2018-09" db="EMBL/GenBank/DDBJ databases">
        <authorList>
            <person name="Zhu H."/>
        </authorList>
    </citation>
    <scope>NUCLEOTIDE SEQUENCE [LARGE SCALE GENOMIC DNA]</scope>
    <source>
        <strain evidence="2 3">K1W22B-8</strain>
    </source>
</reference>
<comment type="caution">
    <text evidence="2">The sequence shown here is derived from an EMBL/GenBank/DDBJ whole genome shotgun (WGS) entry which is preliminary data.</text>
</comment>
<dbReference type="InterPro" id="IPR010732">
    <property type="entry name" value="T6SS_TssG-like"/>
</dbReference>
<evidence type="ECO:0000313" key="2">
    <source>
        <dbReference type="EMBL" id="RJF88318.1"/>
    </source>
</evidence>
<gene>
    <name evidence="2" type="primary">tssG</name>
    <name evidence="2" type="ORF">D3874_15935</name>
</gene>
<evidence type="ECO:0000256" key="1">
    <source>
        <dbReference type="SAM" id="MobiDB-lite"/>
    </source>
</evidence>
<name>A0A418WE78_9PROT</name>
<dbReference type="NCBIfam" id="TIGR03347">
    <property type="entry name" value="VI_chp_1"/>
    <property type="match status" value="1"/>
</dbReference>